<protein>
    <recommendedName>
        <fullName evidence="2">Reverse transcriptase Ty1/copia-type domain-containing protein</fullName>
    </recommendedName>
</protein>
<evidence type="ECO:0000313" key="4">
    <source>
        <dbReference type="Proteomes" id="UP001408789"/>
    </source>
</evidence>
<proteinExistence type="predicted"/>
<feature type="compositionally biased region" description="Acidic residues" evidence="1">
    <location>
        <begin position="481"/>
        <end position="490"/>
    </location>
</feature>
<feature type="region of interest" description="Disordered" evidence="1">
    <location>
        <begin position="662"/>
        <end position="746"/>
    </location>
</feature>
<dbReference type="CDD" id="cd09272">
    <property type="entry name" value="RNase_HI_RT_Ty1"/>
    <property type="match status" value="1"/>
</dbReference>
<feature type="region of interest" description="Disordered" evidence="1">
    <location>
        <begin position="475"/>
        <end position="510"/>
    </location>
</feature>
<feature type="region of interest" description="Disordered" evidence="1">
    <location>
        <begin position="543"/>
        <end position="593"/>
    </location>
</feature>
<keyword evidence="4" id="KW-1185">Reference proteome</keyword>
<gene>
    <name evidence="3" type="ORF">SSX86_029978</name>
</gene>
<dbReference type="Proteomes" id="UP001408789">
    <property type="component" value="Unassembled WGS sequence"/>
</dbReference>
<feature type="domain" description="Reverse transcriptase Ty1/copia-type" evidence="2">
    <location>
        <begin position="1"/>
        <end position="162"/>
    </location>
</feature>
<feature type="compositionally biased region" description="Basic and acidic residues" evidence="1">
    <location>
        <begin position="662"/>
        <end position="699"/>
    </location>
</feature>
<dbReference type="AlphaFoldDB" id="A0AAP0CG26"/>
<evidence type="ECO:0000313" key="3">
    <source>
        <dbReference type="EMBL" id="KAK9053345.1"/>
    </source>
</evidence>
<dbReference type="EMBL" id="JBCNJP010000027">
    <property type="protein sequence ID" value="KAK9053345.1"/>
    <property type="molecule type" value="Genomic_DNA"/>
</dbReference>
<feature type="region of interest" description="Disordered" evidence="1">
    <location>
        <begin position="606"/>
        <end position="638"/>
    </location>
</feature>
<dbReference type="Pfam" id="PF07727">
    <property type="entry name" value="RVT_2"/>
    <property type="match status" value="1"/>
</dbReference>
<dbReference type="InterPro" id="IPR013103">
    <property type="entry name" value="RVT_2"/>
</dbReference>
<feature type="region of interest" description="Disordered" evidence="1">
    <location>
        <begin position="835"/>
        <end position="871"/>
    </location>
</feature>
<comment type="caution">
    <text evidence="3">The sequence shown here is derived from an EMBL/GenBank/DDBJ whole genome shotgun (WGS) entry which is preliminary data.</text>
</comment>
<sequence>MDVKSAFLNGKIREEVYVKQAPGFYDPEFPDKVYKLDKALYGLHQAPRAWYETLSTHLLDNGFQHGKVDCTLFSKKFEKDLLLVQVYVDDIIFGSTKHSLYKEFERVMQTKFEMSSMGEMGFFLGLQVHQSAKGIFLHQSKYVSDVLTRFKIGDVRIPSTPIQVPGCSKASHMLVVKRIFAYLKGNPDLGIWYPNDNKFELSTYSDSDYGGCKINFKSTTAGCQFLGERLVSWQCKKQTSVATSTSEAEYVAASSCCSQVLWIQQQLRDYGLNFLTTPIYIDNSAVISITKNPVQHSKTKHIDIRYHFIRDCYEKKLIDLQKIHTDPSVIRARVHQTDVIISEEDVRRFLRMNDQADFPVVFDEIALVALLRRINCRGQASSVSERKGPENIPPPTKRLIGHLEKPDYVAPANNAVRHEDSSEDELQYYHRGYPVEEDENEEEDQEQLVNQGANVQVPVQQEAQEHVVHDAVNEPEAVNVQDEEMNDDADVSGGDASESSPDTDSDSGDYVTILHNTRGIQVKKGSKQHIEYLKSKNLDTSKYENRTKQVEDKDDDPTYTPALEEPIQKTKTADKGKAPMVSKGKHIKDMAQRNLPVKKSSFLADARKAGLRPPSKKQKVSSPKLVIRKPSSSAASASTIAASITSTILSTDLKLALHQTRHDELKSTNRQQADEIRGLKNLGERRPDPEESCRDDGDMMRYLNEDPDPESGVGGNDSSAGAAGTSSAAAGPSTTAQGESSEKEVYDVTPISRVELKEGEFINPYSKEQMVAIFALNMDDVDKVPFADSYGEETSDVDMDFEEEHVEVEDMTAEEYLDDPKVYGNFSANDQSGGFNFFGNEDEENMDEELKKKESATEKPESNESEKLSEEEEKKMLFDAWLKEQRAKKMLVVKPTKIVDQKKYFDRKGGEGTGGIISWMYDSELKCFSIKKEFGVMYLKHATRFNTLPVCDVRDFSRKPFLNYKSNLLAEVFKNKLKEECQSKFRFLTPQRPKYAEHPTDIHPITRKPVVVLKYKKPIQLKKIPLKKLEQDFIKTLRWWYYDENSGEAVVVVKEQNKVIRLYHPMWLINLSKDDIDKLYHNNILYKAEHAEQALQFQRVIRVCFAFGIHAGNNRTPHWKKTWIEASED</sequence>
<reference evidence="3 4" key="1">
    <citation type="submission" date="2024-04" db="EMBL/GenBank/DDBJ databases">
        <title>The reference genome of an endangered Asteraceae, Deinandra increscens subsp. villosa, native to the Central Coast of California.</title>
        <authorList>
            <person name="Guilliams M."/>
            <person name="Hasenstab-Lehman K."/>
            <person name="Meyer R."/>
            <person name="Mcevoy S."/>
        </authorList>
    </citation>
    <scope>NUCLEOTIDE SEQUENCE [LARGE SCALE GENOMIC DNA]</scope>
    <source>
        <tissue evidence="3">Leaf</tissue>
    </source>
</reference>
<feature type="compositionally biased region" description="Low complexity" evidence="1">
    <location>
        <begin position="716"/>
        <end position="738"/>
    </location>
</feature>
<feature type="compositionally biased region" description="Basic and acidic residues" evidence="1">
    <location>
        <begin position="848"/>
        <end position="871"/>
    </location>
</feature>
<dbReference type="PANTHER" id="PTHR11439:SF495">
    <property type="entry name" value="REVERSE TRANSCRIPTASE, RNA-DEPENDENT DNA POLYMERASE-RELATED"/>
    <property type="match status" value="1"/>
</dbReference>
<feature type="compositionally biased region" description="Basic and acidic residues" evidence="1">
    <location>
        <begin position="566"/>
        <end position="577"/>
    </location>
</feature>
<dbReference type="SUPFAM" id="SSF56672">
    <property type="entry name" value="DNA/RNA polymerases"/>
    <property type="match status" value="1"/>
</dbReference>
<name>A0AAP0CG26_9ASTR</name>
<dbReference type="PANTHER" id="PTHR11439">
    <property type="entry name" value="GAG-POL-RELATED RETROTRANSPOSON"/>
    <property type="match status" value="1"/>
</dbReference>
<accession>A0AAP0CG26</accession>
<organism evidence="3 4">
    <name type="scientific">Deinandra increscens subsp. villosa</name>
    <dbReference type="NCBI Taxonomy" id="3103831"/>
    <lineage>
        <taxon>Eukaryota</taxon>
        <taxon>Viridiplantae</taxon>
        <taxon>Streptophyta</taxon>
        <taxon>Embryophyta</taxon>
        <taxon>Tracheophyta</taxon>
        <taxon>Spermatophyta</taxon>
        <taxon>Magnoliopsida</taxon>
        <taxon>eudicotyledons</taxon>
        <taxon>Gunneridae</taxon>
        <taxon>Pentapetalae</taxon>
        <taxon>asterids</taxon>
        <taxon>campanulids</taxon>
        <taxon>Asterales</taxon>
        <taxon>Asteraceae</taxon>
        <taxon>Asteroideae</taxon>
        <taxon>Heliantheae alliance</taxon>
        <taxon>Madieae</taxon>
        <taxon>Madiinae</taxon>
        <taxon>Deinandra</taxon>
    </lineage>
</organism>
<dbReference type="InterPro" id="IPR043502">
    <property type="entry name" value="DNA/RNA_pol_sf"/>
</dbReference>
<evidence type="ECO:0000259" key="2">
    <source>
        <dbReference type="Pfam" id="PF07727"/>
    </source>
</evidence>
<evidence type="ECO:0000256" key="1">
    <source>
        <dbReference type="SAM" id="MobiDB-lite"/>
    </source>
</evidence>